<keyword evidence="5 8" id="KW-1133">Transmembrane helix</keyword>
<keyword evidence="2" id="KW-1003">Cell membrane</keyword>
<dbReference type="KEGG" id="cpb:Cphamn1_1975"/>
<evidence type="ECO:0000256" key="8">
    <source>
        <dbReference type="SAM" id="Phobius"/>
    </source>
</evidence>
<dbReference type="GO" id="GO:0044038">
    <property type="term" value="P:cell wall macromolecule biosynthetic process"/>
    <property type="evidence" value="ECO:0007669"/>
    <property type="project" value="TreeGrafter"/>
</dbReference>
<dbReference type="GO" id="GO:0005886">
    <property type="term" value="C:plasma membrane"/>
    <property type="evidence" value="ECO:0007669"/>
    <property type="project" value="UniProtKB-SubCell"/>
</dbReference>
<dbReference type="STRING" id="331678.Cphamn1_1975"/>
<feature type="binding site" evidence="7">
    <location>
        <position position="113"/>
    </location>
    <ligand>
        <name>Mg(2+)</name>
        <dbReference type="ChEBI" id="CHEBI:18420"/>
    </ligand>
</feature>
<dbReference type="GO" id="GO:0009103">
    <property type="term" value="P:lipopolysaccharide biosynthetic process"/>
    <property type="evidence" value="ECO:0007669"/>
    <property type="project" value="TreeGrafter"/>
</dbReference>
<evidence type="ECO:0000256" key="6">
    <source>
        <dbReference type="ARBA" id="ARBA00023136"/>
    </source>
</evidence>
<keyword evidence="7" id="KW-0460">Magnesium</keyword>
<accession>B3EME7</accession>
<proteinExistence type="predicted"/>
<gene>
    <name evidence="9" type="ordered locus">Cphamn1_1975</name>
</gene>
<feature type="transmembrane region" description="Helical" evidence="8">
    <location>
        <begin position="61"/>
        <end position="80"/>
    </location>
</feature>
<keyword evidence="4 8" id="KW-0812">Transmembrane</keyword>
<keyword evidence="3 9" id="KW-0808">Transferase</keyword>
<dbReference type="Pfam" id="PF00953">
    <property type="entry name" value="Glycos_transf_4"/>
    <property type="match status" value="1"/>
</dbReference>
<name>B3EME7_CHLPB</name>
<dbReference type="HOGENOM" id="CLU_1522542_0_0_10"/>
<evidence type="ECO:0000256" key="5">
    <source>
        <dbReference type="ARBA" id="ARBA00022989"/>
    </source>
</evidence>
<dbReference type="GO" id="GO:0071555">
    <property type="term" value="P:cell wall organization"/>
    <property type="evidence" value="ECO:0007669"/>
    <property type="project" value="TreeGrafter"/>
</dbReference>
<dbReference type="CDD" id="cd06912">
    <property type="entry name" value="GT_MraY_like"/>
    <property type="match status" value="1"/>
</dbReference>
<dbReference type="PANTHER" id="PTHR22926">
    <property type="entry name" value="PHOSPHO-N-ACETYLMURAMOYL-PENTAPEPTIDE-TRANSFERASE"/>
    <property type="match status" value="1"/>
</dbReference>
<dbReference type="GO" id="GO:0016780">
    <property type="term" value="F:phosphotransferase activity, for other substituted phosphate groups"/>
    <property type="evidence" value="ECO:0007669"/>
    <property type="project" value="InterPro"/>
</dbReference>
<comment type="cofactor">
    <cofactor evidence="7">
        <name>Mg(2+)</name>
        <dbReference type="ChEBI" id="CHEBI:18420"/>
    </cofactor>
</comment>
<dbReference type="GO" id="GO:0046872">
    <property type="term" value="F:metal ion binding"/>
    <property type="evidence" value="ECO:0007669"/>
    <property type="project" value="UniProtKB-KW"/>
</dbReference>
<sequence length="176" mass="18572">MIYPPIISAGVSGALVLSKSWHGKRSFDGHDGIQMLIAAVPAFAAGLTEDFIKRVGVSERLLATMLSGLLAAMLTGYAITRSDIPALDAVFSFMSFSVAFTAFAVGGAANGVNVIDGFNGLAGGVLMICFTVLCLIALWVGGFVLVQICFLMTLSVAGFMAVKKEKTKKTNKRGRW</sequence>
<evidence type="ECO:0000313" key="9">
    <source>
        <dbReference type="EMBL" id="ACE04886.1"/>
    </source>
</evidence>
<organism evidence="9">
    <name type="scientific">Chlorobium phaeobacteroides (strain BS1)</name>
    <dbReference type="NCBI Taxonomy" id="331678"/>
    <lineage>
        <taxon>Bacteria</taxon>
        <taxon>Pseudomonadati</taxon>
        <taxon>Chlorobiota</taxon>
        <taxon>Chlorobiia</taxon>
        <taxon>Chlorobiales</taxon>
        <taxon>Chlorobiaceae</taxon>
        <taxon>Chlorobium/Pelodictyon group</taxon>
        <taxon>Chlorobium</taxon>
    </lineage>
</organism>
<keyword evidence="7" id="KW-0479">Metal-binding</keyword>
<dbReference type="PANTHER" id="PTHR22926:SF3">
    <property type="entry name" value="UNDECAPRENYL-PHOSPHATE ALPHA-N-ACETYLGLUCOSAMINYL 1-PHOSPHATE TRANSFERASE"/>
    <property type="match status" value="1"/>
</dbReference>
<evidence type="ECO:0000256" key="2">
    <source>
        <dbReference type="ARBA" id="ARBA00022475"/>
    </source>
</evidence>
<feature type="transmembrane region" description="Helical" evidence="8">
    <location>
        <begin position="86"/>
        <end position="106"/>
    </location>
</feature>
<evidence type="ECO:0000256" key="7">
    <source>
        <dbReference type="PIRSR" id="PIRSR600715-1"/>
    </source>
</evidence>
<comment type="subcellular location">
    <subcellularLocation>
        <location evidence="1">Cell membrane</location>
        <topology evidence="1">Multi-pass membrane protein</topology>
    </subcellularLocation>
</comment>
<keyword evidence="6 8" id="KW-0472">Membrane</keyword>
<feature type="transmembrane region" description="Helical" evidence="8">
    <location>
        <begin position="144"/>
        <end position="162"/>
    </location>
</feature>
<dbReference type="eggNOG" id="COG0472">
    <property type="taxonomic scope" value="Bacteria"/>
</dbReference>
<dbReference type="EMBL" id="CP001101">
    <property type="protein sequence ID" value="ACE04886.1"/>
    <property type="molecule type" value="Genomic_DNA"/>
</dbReference>
<dbReference type="InterPro" id="IPR000715">
    <property type="entry name" value="Glycosyl_transferase_4"/>
</dbReference>
<protein>
    <submittedName>
        <fullName evidence="9">Putative glycosyl transferase, family 4</fullName>
    </submittedName>
</protein>
<reference evidence="9" key="1">
    <citation type="submission" date="2008-06" db="EMBL/GenBank/DDBJ databases">
        <title>Complete sequence of Chlorobium phaeobacteroides BS1.</title>
        <authorList>
            <consortium name="US DOE Joint Genome Institute"/>
            <person name="Lucas S."/>
            <person name="Copeland A."/>
            <person name="Lapidus A."/>
            <person name="Glavina del Rio T."/>
            <person name="Dalin E."/>
            <person name="Tice H."/>
            <person name="Bruce D."/>
            <person name="Goodwin L."/>
            <person name="Pitluck S."/>
            <person name="Schmutz J."/>
            <person name="Larimer F."/>
            <person name="Land M."/>
            <person name="Hauser L."/>
            <person name="Kyrpides N."/>
            <person name="Ovchinnikova G."/>
            <person name="Li T."/>
            <person name="Liu Z."/>
            <person name="Zhao F."/>
            <person name="Overmann J."/>
            <person name="Bryant D.A."/>
            <person name="Richardson P."/>
        </authorList>
    </citation>
    <scope>NUCLEOTIDE SEQUENCE [LARGE SCALE GENOMIC DNA]</scope>
    <source>
        <strain evidence="9">BS1</strain>
    </source>
</reference>
<evidence type="ECO:0000256" key="3">
    <source>
        <dbReference type="ARBA" id="ARBA00022679"/>
    </source>
</evidence>
<evidence type="ECO:0000256" key="1">
    <source>
        <dbReference type="ARBA" id="ARBA00004651"/>
    </source>
</evidence>
<dbReference type="AlphaFoldDB" id="B3EME7"/>
<evidence type="ECO:0000256" key="4">
    <source>
        <dbReference type="ARBA" id="ARBA00022692"/>
    </source>
</evidence>
<feature type="transmembrane region" description="Helical" evidence="8">
    <location>
        <begin position="118"/>
        <end position="138"/>
    </location>
</feature>